<dbReference type="Gene3D" id="3.40.462.10">
    <property type="entry name" value="FAD-linked oxidases, C-terminal domain"/>
    <property type="match status" value="1"/>
</dbReference>
<evidence type="ECO:0000256" key="10">
    <source>
        <dbReference type="SAM" id="SignalP"/>
    </source>
</evidence>
<dbReference type="PANTHER" id="PTHR13878">
    <property type="entry name" value="GULONOLACTONE OXIDASE"/>
    <property type="match status" value="1"/>
</dbReference>
<dbReference type="GO" id="GO:0071949">
    <property type="term" value="F:FAD binding"/>
    <property type="evidence" value="ECO:0007669"/>
    <property type="project" value="InterPro"/>
</dbReference>
<comment type="cofactor">
    <cofactor evidence="1">
        <name>FAD</name>
        <dbReference type="ChEBI" id="CHEBI:57692"/>
    </cofactor>
</comment>
<evidence type="ECO:0000256" key="3">
    <source>
        <dbReference type="ARBA" id="ARBA00011928"/>
    </source>
</evidence>
<dbReference type="Pfam" id="PF09265">
    <property type="entry name" value="Cytokin-bind"/>
    <property type="match status" value="2"/>
</dbReference>
<keyword evidence="8" id="KW-0325">Glycoprotein</keyword>
<evidence type="ECO:0000256" key="6">
    <source>
        <dbReference type="ARBA" id="ARBA00022827"/>
    </source>
</evidence>
<accession>A0A438K212</accession>
<dbReference type="Gene3D" id="3.30.43.10">
    <property type="entry name" value="Uridine Diphospho-n-acetylenolpyruvylglucosamine Reductase, domain 2"/>
    <property type="match status" value="2"/>
</dbReference>
<dbReference type="InterPro" id="IPR016170">
    <property type="entry name" value="Cytok_DH_C_sf"/>
</dbReference>
<dbReference type="InterPro" id="IPR006093">
    <property type="entry name" value="Oxy_OxRdtase_FAD_BS"/>
</dbReference>
<feature type="domain" description="FAD-binding PCMH-type" evidence="11">
    <location>
        <begin position="54"/>
        <end position="233"/>
    </location>
</feature>
<dbReference type="GO" id="GO:0019139">
    <property type="term" value="F:cytokinin dehydrogenase activity"/>
    <property type="evidence" value="ECO:0007669"/>
    <property type="project" value="UniProtKB-EC"/>
</dbReference>
<dbReference type="InterPro" id="IPR016164">
    <property type="entry name" value="FAD-linked_Oxase-like_C"/>
</dbReference>
<dbReference type="InterPro" id="IPR016166">
    <property type="entry name" value="FAD-bd_PCMH"/>
</dbReference>
<keyword evidence="7" id="KW-0560">Oxidoreductase</keyword>
<evidence type="ECO:0000313" key="13">
    <source>
        <dbReference type="Proteomes" id="UP000288805"/>
    </source>
</evidence>
<gene>
    <name evidence="12" type="primary">CKX5_1</name>
    <name evidence="12" type="ORF">CK203_008013</name>
</gene>
<evidence type="ECO:0000256" key="8">
    <source>
        <dbReference type="ARBA" id="ARBA00023180"/>
    </source>
</evidence>
<dbReference type="InterPro" id="IPR006094">
    <property type="entry name" value="Oxid_FAD_bind_N"/>
</dbReference>
<dbReference type="InterPro" id="IPR036318">
    <property type="entry name" value="FAD-bd_PCMH-like_sf"/>
</dbReference>
<dbReference type="AlphaFoldDB" id="A0A438K212"/>
<evidence type="ECO:0000256" key="7">
    <source>
        <dbReference type="ARBA" id="ARBA00023002"/>
    </source>
</evidence>
<dbReference type="Gene3D" id="3.30.465.10">
    <property type="match status" value="1"/>
</dbReference>
<keyword evidence="5 10" id="KW-0732">Signal</keyword>
<comment type="similarity">
    <text evidence="2">Belongs to the oxygen-dependent FAD-linked oxidoreductase family.</text>
</comment>
<feature type="chain" id="PRO_5019254688" description="cytokinin dehydrogenase" evidence="10">
    <location>
        <begin position="22"/>
        <end position="553"/>
    </location>
</feature>
<proteinExistence type="inferred from homology"/>
<comment type="caution">
    <text evidence="12">The sequence shown here is derived from an EMBL/GenBank/DDBJ whole genome shotgun (WGS) entry which is preliminary data.</text>
</comment>
<dbReference type="InterPro" id="IPR016169">
    <property type="entry name" value="FAD-bd_PCMH_sub2"/>
</dbReference>
<dbReference type="PROSITE" id="PS51387">
    <property type="entry name" value="FAD_PCMH"/>
    <property type="match status" value="1"/>
</dbReference>
<evidence type="ECO:0000313" key="12">
    <source>
        <dbReference type="EMBL" id="RVX15245.1"/>
    </source>
</evidence>
<evidence type="ECO:0000256" key="5">
    <source>
        <dbReference type="ARBA" id="ARBA00022729"/>
    </source>
</evidence>
<dbReference type="EC" id="1.5.99.12" evidence="3"/>
<dbReference type="SUPFAM" id="SSF56176">
    <property type="entry name" value="FAD-binding/transporter-associated domain-like"/>
    <property type="match status" value="1"/>
</dbReference>
<dbReference type="PROSITE" id="PS00862">
    <property type="entry name" value="OX2_COVAL_FAD"/>
    <property type="match status" value="1"/>
</dbReference>
<keyword evidence="4" id="KW-0285">Flavoprotein</keyword>
<dbReference type="GO" id="GO:0009690">
    <property type="term" value="P:cytokinin metabolic process"/>
    <property type="evidence" value="ECO:0007669"/>
    <property type="project" value="InterPro"/>
</dbReference>
<dbReference type="Pfam" id="PF01565">
    <property type="entry name" value="FAD_binding_4"/>
    <property type="match status" value="1"/>
</dbReference>
<sequence length="553" mass="61694">MAPKLLLTFVIYRLISTVGLTLDPTDLLRLEVDGHLSVDPSDVKTASVDFGMMNRAEPLAVLHPSSAEDVARLVGAAYGSAHGLSVSARGHGHSINGQAQTSSGVVIEMSASKGVRQWGLPRVSEQSRYVDAWGGELWIDVLKTTLEHGLAPKSWTDYLYLSVGGTLSNAGISGQAFNHGPQISNVYELDVVTGKGELLTCSEEQNSELFHAVLGGLGQFGIITRARIGLEPAPQRVRWIRVLYSNFSTFTKDQEYLISLHGQPPNQKFDYVEGFVIVDEGLINNWRSSFFSPRNPVKISSFGTNGGVLYCLEVTKNYHESTADTIDQDVEALLKRLDFIPSSVFTTDLPYVDFLDRVHKAELKLRSKGLWDVPHPWLNLFVPRSRIADFDEGVFKGILGNKTSGPILIYPMNKNKKGKDSGVRRSCRWDPLSMSCANVVPETLPWDDRTSVVTPEEDVFYLVALLRSALDSGDEAQSLEYLSNQNRQILRFCDDAGIKVKQYLPHYTTQEDWVDHFGDDKWTLFSKRKMDFDPRRILATGQRIFKPMAASSW</sequence>
<reference evidence="12 13" key="1">
    <citation type="journal article" date="2018" name="PLoS Genet.">
        <title>Population sequencing reveals clonal diversity and ancestral inbreeding in the grapevine cultivar Chardonnay.</title>
        <authorList>
            <person name="Roach M.J."/>
            <person name="Johnson D.L."/>
            <person name="Bohlmann J."/>
            <person name="van Vuuren H.J."/>
            <person name="Jones S.J."/>
            <person name="Pretorius I.S."/>
            <person name="Schmidt S.A."/>
            <person name="Borneman A.R."/>
        </authorList>
    </citation>
    <scope>NUCLEOTIDE SEQUENCE [LARGE SCALE GENOMIC DNA]</scope>
    <source>
        <strain evidence="13">cv. Chardonnay</strain>
        <tissue evidence="12">Leaf</tissue>
    </source>
</reference>
<dbReference type="EMBL" id="QGNW01000019">
    <property type="protein sequence ID" value="RVX15245.1"/>
    <property type="molecule type" value="Genomic_DNA"/>
</dbReference>
<dbReference type="InterPro" id="IPR016167">
    <property type="entry name" value="FAD-bd_PCMH_sub1"/>
</dbReference>
<keyword evidence="6" id="KW-0274">FAD</keyword>
<dbReference type="Proteomes" id="UP000288805">
    <property type="component" value="Unassembled WGS sequence"/>
</dbReference>
<dbReference type="InterPro" id="IPR050432">
    <property type="entry name" value="FAD-linked_Oxidoreductases_BP"/>
</dbReference>
<comment type="catalytic activity">
    <reaction evidence="9">
        <text>N(6)-dimethylallyladenine + A + H2O = 3-methyl-2-butenal + adenine + AH2</text>
        <dbReference type="Rhea" id="RHEA:13625"/>
        <dbReference type="ChEBI" id="CHEBI:13193"/>
        <dbReference type="ChEBI" id="CHEBI:15377"/>
        <dbReference type="ChEBI" id="CHEBI:15825"/>
        <dbReference type="ChEBI" id="CHEBI:16708"/>
        <dbReference type="ChEBI" id="CHEBI:17499"/>
        <dbReference type="ChEBI" id="CHEBI:17660"/>
        <dbReference type="EC" id="1.5.99.12"/>
    </reaction>
</comment>
<evidence type="ECO:0000256" key="1">
    <source>
        <dbReference type="ARBA" id="ARBA00001974"/>
    </source>
</evidence>
<evidence type="ECO:0000256" key="2">
    <source>
        <dbReference type="ARBA" id="ARBA00005466"/>
    </source>
</evidence>
<dbReference type="PANTHER" id="PTHR13878:SF102">
    <property type="entry name" value="CYTOKININ DEHYDROGENASE 5"/>
    <property type="match status" value="1"/>
</dbReference>
<evidence type="ECO:0000256" key="4">
    <source>
        <dbReference type="ARBA" id="ARBA00022630"/>
    </source>
</evidence>
<feature type="signal peptide" evidence="10">
    <location>
        <begin position="1"/>
        <end position="21"/>
    </location>
</feature>
<evidence type="ECO:0000259" key="11">
    <source>
        <dbReference type="PROSITE" id="PS51387"/>
    </source>
</evidence>
<protein>
    <recommendedName>
        <fullName evidence="3">cytokinin dehydrogenase</fullName>
        <ecNumber evidence="3">1.5.99.12</ecNumber>
    </recommendedName>
</protein>
<dbReference type="SUPFAM" id="SSF55103">
    <property type="entry name" value="FAD-linked oxidases, C-terminal domain"/>
    <property type="match status" value="2"/>
</dbReference>
<dbReference type="FunFam" id="3.30.465.10:FF:000021">
    <property type="entry name" value="Cytokinin dehydrogenase 1"/>
    <property type="match status" value="1"/>
</dbReference>
<dbReference type="InterPro" id="IPR015345">
    <property type="entry name" value="Cytokinin_DH_FAD/cytokin-bd"/>
</dbReference>
<evidence type="ECO:0000256" key="9">
    <source>
        <dbReference type="ARBA" id="ARBA00048224"/>
    </source>
</evidence>
<name>A0A438K212_VITVI</name>
<organism evidence="12 13">
    <name type="scientific">Vitis vinifera</name>
    <name type="common">Grape</name>
    <dbReference type="NCBI Taxonomy" id="29760"/>
    <lineage>
        <taxon>Eukaryota</taxon>
        <taxon>Viridiplantae</taxon>
        <taxon>Streptophyta</taxon>
        <taxon>Embryophyta</taxon>
        <taxon>Tracheophyta</taxon>
        <taxon>Spermatophyta</taxon>
        <taxon>Magnoliopsida</taxon>
        <taxon>eudicotyledons</taxon>
        <taxon>Gunneridae</taxon>
        <taxon>Pentapetalae</taxon>
        <taxon>rosids</taxon>
        <taxon>Vitales</taxon>
        <taxon>Vitaceae</taxon>
        <taxon>Viteae</taxon>
        <taxon>Vitis</taxon>
    </lineage>
</organism>